<keyword evidence="2" id="KW-0472">Membrane</keyword>
<dbReference type="EMBL" id="CM003535">
    <property type="protein sequence ID" value="RCV37516.1"/>
    <property type="molecule type" value="Genomic_DNA"/>
</dbReference>
<protein>
    <submittedName>
        <fullName evidence="3">Uncharacterized protein</fullName>
    </submittedName>
</protein>
<reference evidence="3" key="2">
    <citation type="submission" date="2015-07" db="EMBL/GenBank/DDBJ databases">
        <authorList>
            <person name="Noorani M."/>
        </authorList>
    </citation>
    <scope>NUCLEOTIDE SEQUENCE</scope>
    <source>
        <strain evidence="3">Yugu1</strain>
    </source>
</reference>
<dbReference type="PANTHER" id="PTHR33115:SF25">
    <property type="entry name" value="CONDENSIN COMPLEX SUBUNIT 1 C-TERMINAL DOMAIN-CONTAINING PROTEIN"/>
    <property type="match status" value="1"/>
</dbReference>
<gene>
    <name evidence="3" type="ORF">SETIT_8G069300v2</name>
</gene>
<dbReference type="PANTHER" id="PTHR33115">
    <property type="entry name" value="ARM REPEAT SUPERFAMILY PROTEIN"/>
    <property type="match status" value="1"/>
</dbReference>
<feature type="transmembrane region" description="Helical" evidence="2">
    <location>
        <begin position="74"/>
        <end position="100"/>
    </location>
</feature>
<sequence>MVGSVRRERRRKGEESGPRKMGTSFRPGGFSFTGYVYLLTYLLMAITGLGYLALTWSTVVLLGGFVTSLQRKDFWCLTVISMLQAARSVMQYSLVFLFLAHTLGQKHAC</sequence>
<dbReference type="AlphaFoldDB" id="A0A368S509"/>
<organism evidence="3">
    <name type="scientific">Setaria italica</name>
    <name type="common">Foxtail millet</name>
    <name type="synonym">Panicum italicum</name>
    <dbReference type="NCBI Taxonomy" id="4555"/>
    <lineage>
        <taxon>Eukaryota</taxon>
        <taxon>Viridiplantae</taxon>
        <taxon>Streptophyta</taxon>
        <taxon>Embryophyta</taxon>
        <taxon>Tracheophyta</taxon>
        <taxon>Spermatophyta</taxon>
        <taxon>Magnoliopsida</taxon>
        <taxon>Liliopsida</taxon>
        <taxon>Poales</taxon>
        <taxon>Poaceae</taxon>
        <taxon>PACMAD clade</taxon>
        <taxon>Panicoideae</taxon>
        <taxon>Panicodae</taxon>
        <taxon>Paniceae</taxon>
        <taxon>Cenchrinae</taxon>
        <taxon>Setaria</taxon>
    </lineage>
</organism>
<accession>A0A368S509</accession>
<evidence type="ECO:0000313" key="3">
    <source>
        <dbReference type="EMBL" id="RCV37516.1"/>
    </source>
</evidence>
<proteinExistence type="predicted"/>
<evidence type="ECO:0000256" key="2">
    <source>
        <dbReference type="SAM" id="Phobius"/>
    </source>
</evidence>
<keyword evidence="2" id="KW-0812">Transmembrane</keyword>
<feature type="region of interest" description="Disordered" evidence="1">
    <location>
        <begin position="1"/>
        <end position="25"/>
    </location>
</feature>
<name>A0A368S509_SETIT</name>
<reference evidence="3" key="1">
    <citation type="journal article" date="2012" name="Nat. Biotechnol.">
        <title>Reference genome sequence of the model plant Setaria.</title>
        <authorList>
            <person name="Bennetzen J.L."/>
            <person name="Schmutz J."/>
            <person name="Wang H."/>
            <person name="Percifield R."/>
            <person name="Hawkins J."/>
            <person name="Pontaroli A.C."/>
            <person name="Estep M."/>
            <person name="Feng L."/>
            <person name="Vaughn J.N."/>
            <person name="Grimwood J."/>
            <person name="Jenkins J."/>
            <person name="Barry K."/>
            <person name="Lindquist E."/>
            <person name="Hellsten U."/>
            <person name="Deshpande S."/>
            <person name="Wang X."/>
            <person name="Wu X."/>
            <person name="Mitros T."/>
            <person name="Triplett J."/>
            <person name="Yang X."/>
            <person name="Ye C.Y."/>
            <person name="Mauro-Herrera M."/>
            <person name="Wang L."/>
            <person name="Li P."/>
            <person name="Sharma M."/>
            <person name="Sharma R."/>
            <person name="Ronald P.C."/>
            <person name="Panaud O."/>
            <person name="Kellogg E.A."/>
            <person name="Brutnell T.P."/>
            <person name="Doust A.N."/>
            <person name="Tuskan G.A."/>
            <person name="Rokhsar D."/>
            <person name="Devos K.M."/>
        </authorList>
    </citation>
    <scope>NUCLEOTIDE SEQUENCE [LARGE SCALE GENOMIC DNA]</scope>
    <source>
        <strain evidence="3">Yugu1</strain>
    </source>
</reference>
<keyword evidence="2" id="KW-1133">Transmembrane helix</keyword>
<evidence type="ECO:0000256" key="1">
    <source>
        <dbReference type="SAM" id="MobiDB-lite"/>
    </source>
</evidence>
<dbReference type="STRING" id="4555.A0A368S509"/>
<feature type="transmembrane region" description="Helical" evidence="2">
    <location>
        <begin position="35"/>
        <end position="62"/>
    </location>
</feature>
<dbReference type="OrthoDB" id="688512at2759"/>